<organism evidence="4 5">
    <name type="scientific">Melopsittacus undulatus</name>
    <name type="common">Budgerigar</name>
    <name type="synonym">Psittacus undulatus</name>
    <dbReference type="NCBI Taxonomy" id="13146"/>
    <lineage>
        <taxon>Eukaryota</taxon>
        <taxon>Metazoa</taxon>
        <taxon>Chordata</taxon>
        <taxon>Craniata</taxon>
        <taxon>Vertebrata</taxon>
        <taxon>Euteleostomi</taxon>
        <taxon>Archelosauria</taxon>
        <taxon>Archosauria</taxon>
        <taxon>Dinosauria</taxon>
        <taxon>Saurischia</taxon>
        <taxon>Theropoda</taxon>
        <taxon>Coelurosauria</taxon>
        <taxon>Aves</taxon>
        <taxon>Neognathae</taxon>
        <taxon>Neoaves</taxon>
        <taxon>Telluraves</taxon>
        <taxon>Australaves</taxon>
        <taxon>Psittaciformes</taxon>
        <taxon>Psittaculidae</taxon>
        <taxon>Melopsittacus</taxon>
    </lineage>
</organism>
<keyword evidence="3" id="KW-0378">Hydrolase</keyword>
<keyword evidence="5" id="KW-1185">Reference proteome</keyword>
<dbReference type="GO" id="GO:0004190">
    <property type="term" value="F:aspartic-type endopeptidase activity"/>
    <property type="evidence" value="ECO:0007669"/>
    <property type="project" value="UniProtKB-KW"/>
</dbReference>
<name>A0A8C6IYF2_MELUD</name>
<dbReference type="InterPro" id="IPR051592">
    <property type="entry name" value="HERV-K_Pro_peptidase_A2"/>
</dbReference>
<dbReference type="PANTHER" id="PTHR19422:SF123">
    <property type="entry name" value="RT1 CLASS I, LOCUS CE15"/>
    <property type="match status" value="1"/>
</dbReference>
<accession>A0A8C6IYF2</accession>
<dbReference type="GO" id="GO:0006508">
    <property type="term" value="P:proteolysis"/>
    <property type="evidence" value="ECO:0007669"/>
    <property type="project" value="UniProtKB-KW"/>
</dbReference>
<dbReference type="InterPro" id="IPR029054">
    <property type="entry name" value="dUTPase-like"/>
</dbReference>
<dbReference type="InterPro" id="IPR036157">
    <property type="entry name" value="dUTPase-like_sf"/>
</dbReference>
<dbReference type="AlphaFoldDB" id="A0A8C6IYF2"/>
<dbReference type="SUPFAM" id="SSF51283">
    <property type="entry name" value="dUTPase-like"/>
    <property type="match status" value="1"/>
</dbReference>
<proteinExistence type="predicted"/>
<dbReference type="Ensembl" id="ENSMUNT00000006265.2">
    <property type="protein sequence ID" value="ENSMUNP00000005396.2"/>
    <property type="gene ID" value="ENSMUNG00000004445.2"/>
</dbReference>
<keyword evidence="2" id="KW-0064">Aspartyl protease</keyword>
<sequence length="168" mass="17949">MKSKFLDILAFDGANDHTNVTSPHITLPSVRARETGGRALTLALRQKCRVLDSLASATAGSAGVDVATAVDITLLDTQVALLIGHSSVSHRGIFVVPGLIDADFCGNIKIMVYTLCPPVSIPKGEKIAQLVPFEAKVPCQGERERGSGGFGSTGQPENWWTNNYRQVM</sequence>
<keyword evidence="1" id="KW-0645">Protease</keyword>
<dbReference type="Proteomes" id="UP000694405">
    <property type="component" value="Chromosome Z"/>
</dbReference>
<evidence type="ECO:0000313" key="4">
    <source>
        <dbReference type="Ensembl" id="ENSMUNP00000005396.2"/>
    </source>
</evidence>
<dbReference type="InterPro" id="IPR033704">
    <property type="entry name" value="dUTPase_trimeric"/>
</dbReference>
<reference evidence="4" key="3">
    <citation type="submission" date="2025-09" db="UniProtKB">
        <authorList>
            <consortium name="Ensembl"/>
        </authorList>
    </citation>
    <scope>IDENTIFICATION</scope>
</reference>
<dbReference type="Gene3D" id="2.70.40.10">
    <property type="match status" value="1"/>
</dbReference>
<dbReference type="Pfam" id="PF00692">
    <property type="entry name" value="dUTPase"/>
    <property type="match status" value="1"/>
</dbReference>
<evidence type="ECO:0000256" key="1">
    <source>
        <dbReference type="ARBA" id="ARBA00022670"/>
    </source>
</evidence>
<reference evidence="4" key="2">
    <citation type="submission" date="2025-08" db="UniProtKB">
        <authorList>
            <consortium name="Ensembl"/>
        </authorList>
    </citation>
    <scope>IDENTIFICATION</scope>
</reference>
<dbReference type="CDD" id="cd07557">
    <property type="entry name" value="trimeric_dUTPase"/>
    <property type="match status" value="1"/>
</dbReference>
<accession>A0A8V5H5T1</accession>
<evidence type="ECO:0000256" key="2">
    <source>
        <dbReference type="ARBA" id="ARBA00022750"/>
    </source>
</evidence>
<reference evidence="4" key="1">
    <citation type="submission" date="2020-03" db="EMBL/GenBank/DDBJ databases">
        <title>Melopsittacus undulatus (budgerigar) genome, bMelUnd1, maternal haplotype with Z.</title>
        <authorList>
            <person name="Gedman G."/>
            <person name="Mountcastle J."/>
            <person name="Haase B."/>
            <person name="Formenti G."/>
            <person name="Wright T."/>
            <person name="Apodaca J."/>
            <person name="Pelan S."/>
            <person name="Chow W."/>
            <person name="Rhie A."/>
            <person name="Howe K."/>
            <person name="Fedrigo O."/>
            <person name="Jarvis E.D."/>
        </authorList>
    </citation>
    <scope>NUCLEOTIDE SEQUENCE [LARGE SCALE GENOMIC DNA]</scope>
</reference>
<dbReference type="PANTHER" id="PTHR19422">
    <property type="entry name" value="GAG RETROVIRAL POLYPROTEIN"/>
    <property type="match status" value="1"/>
</dbReference>
<evidence type="ECO:0000313" key="5">
    <source>
        <dbReference type="Proteomes" id="UP000694405"/>
    </source>
</evidence>
<protein>
    <submittedName>
        <fullName evidence="4">Uncharacterized protein</fullName>
    </submittedName>
</protein>
<evidence type="ECO:0000256" key="3">
    <source>
        <dbReference type="ARBA" id="ARBA00022801"/>
    </source>
</evidence>